<sequence>MKVAYIVLLALNDIIAPVDEDAPCGVNIRSDPRHRDLYYRIKDARNSARGMERGAVPGEPLRLASEWHEVNGLGQQILTSISKDIEVLAWVAEAQIRINGYAGLRDVFSALEFLLKQHWNDIHSISNDSIEDKLAPLAGLNGISGEGTLIQALRLAPLVPGAGFAQYTLWDYQLAQRDGEEERWEALYHAVAEAGSSAMVAHLALVSECIATLDALTETLGTQCGGLAPPSANTHNVLLEAVAAIRMLAGLEDETLLSVSPPADEASLASQRDGSLLRQDISHAMGIASREDAFRILLTVAHYFRRVEPHSPLSMALETLVRRGRMDFCELLAELLPETQARHAVFTAAGIRPLTADKEGAEHS</sequence>
<accession>A0ABQ0H5Q7</accession>
<dbReference type="InterPro" id="IPR017740">
    <property type="entry name" value="TssA-like"/>
</dbReference>
<gene>
    <name evidence="2" type="primary">tssA</name>
    <name evidence="2" type="ORF">PPNSA23_41970</name>
</gene>
<dbReference type="Pfam" id="PF06812">
    <property type="entry name" value="ImpA_N"/>
    <property type="match status" value="1"/>
</dbReference>
<organism evidence="2 3">
    <name type="scientific">Phyllobacterium phragmitis</name>
    <dbReference type="NCBI Taxonomy" id="2670329"/>
    <lineage>
        <taxon>Bacteria</taxon>
        <taxon>Pseudomonadati</taxon>
        <taxon>Pseudomonadota</taxon>
        <taxon>Alphaproteobacteria</taxon>
        <taxon>Hyphomicrobiales</taxon>
        <taxon>Phyllobacteriaceae</taxon>
        <taxon>Phyllobacterium</taxon>
    </lineage>
</organism>
<comment type="caution">
    <text evidence="2">The sequence shown here is derived from an EMBL/GenBank/DDBJ whole genome shotgun (WGS) entry which is preliminary data.</text>
</comment>
<dbReference type="NCBIfam" id="TIGR03363">
    <property type="entry name" value="VI_chp_8"/>
    <property type="match status" value="1"/>
</dbReference>
<evidence type="ECO:0000313" key="2">
    <source>
        <dbReference type="EMBL" id="GAB1584254.1"/>
    </source>
</evidence>
<reference evidence="2 3" key="1">
    <citation type="submission" date="2024-10" db="EMBL/GenBank/DDBJ databases">
        <title>Isolation, draft genome sequencing and identification of Phyllobacterium sp. NSA23, isolated from leaf soil.</title>
        <authorList>
            <person name="Akita H."/>
        </authorList>
    </citation>
    <scope>NUCLEOTIDE SEQUENCE [LARGE SCALE GENOMIC DNA]</scope>
    <source>
        <strain evidence="2 3">NSA23</strain>
    </source>
</reference>
<name>A0ABQ0H5Q7_9HYPH</name>
<protein>
    <submittedName>
        <fullName evidence="2">Type VI secretion system protein TssA</fullName>
    </submittedName>
</protein>
<dbReference type="PANTHER" id="PTHR37951">
    <property type="entry name" value="CYTOPLASMIC PROTEIN-RELATED"/>
    <property type="match status" value="1"/>
</dbReference>
<feature type="domain" description="ImpA N-terminal" evidence="1">
    <location>
        <begin position="16"/>
        <end position="141"/>
    </location>
</feature>
<dbReference type="Proteomes" id="UP001628091">
    <property type="component" value="Unassembled WGS sequence"/>
</dbReference>
<keyword evidence="3" id="KW-1185">Reference proteome</keyword>
<evidence type="ECO:0000313" key="3">
    <source>
        <dbReference type="Proteomes" id="UP001628091"/>
    </source>
</evidence>
<proteinExistence type="predicted"/>
<dbReference type="EMBL" id="BAAFZP010000002">
    <property type="protein sequence ID" value="GAB1584254.1"/>
    <property type="molecule type" value="Genomic_DNA"/>
</dbReference>
<evidence type="ECO:0000259" key="1">
    <source>
        <dbReference type="Pfam" id="PF06812"/>
    </source>
</evidence>
<dbReference type="InterPro" id="IPR010657">
    <property type="entry name" value="ImpA_N"/>
</dbReference>
<dbReference type="PANTHER" id="PTHR37951:SF1">
    <property type="entry name" value="TYPE VI SECRETION SYSTEM COMPONENT TSSA1"/>
    <property type="match status" value="1"/>
</dbReference>